<keyword evidence="4" id="KW-1185">Reference proteome</keyword>
<evidence type="ECO:0000313" key="4">
    <source>
        <dbReference type="Proteomes" id="UP000263900"/>
    </source>
</evidence>
<evidence type="ECO:0000256" key="1">
    <source>
        <dbReference type="SAM" id="Phobius"/>
    </source>
</evidence>
<dbReference type="Proteomes" id="UP000263900">
    <property type="component" value="Chromosome"/>
</dbReference>
<evidence type="ECO:0000313" key="3">
    <source>
        <dbReference type="EMBL" id="AXY73904.1"/>
    </source>
</evidence>
<dbReference type="Pfam" id="PF14237">
    <property type="entry name" value="GYF_2"/>
    <property type="match status" value="1"/>
</dbReference>
<sequence length="113" mass="12711">MKKYYLYNGSRQYGPFSYAELKHQHLLRSTPVWYEGLNEWVPAGSVEELQAIVPAACPPPFIVSNADTGTSPRPFPGPATSRINTRFRNRVLFISCLIVCLLVVLTIVAISLW</sequence>
<organism evidence="3 4">
    <name type="scientific">Paraflavitalea soli</name>
    <dbReference type="NCBI Taxonomy" id="2315862"/>
    <lineage>
        <taxon>Bacteria</taxon>
        <taxon>Pseudomonadati</taxon>
        <taxon>Bacteroidota</taxon>
        <taxon>Chitinophagia</taxon>
        <taxon>Chitinophagales</taxon>
        <taxon>Chitinophagaceae</taxon>
        <taxon>Paraflavitalea</taxon>
    </lineage>
</organism>
<keyword evidence="1" id="KW-0812">Transmembrane</keyword>
<keyword evidence="1" id="KW-1133">Transmembrane helix</keyword>
<evidence type="ECO:0000259" key="2">
    <source>
        <dbReference type="Pfam" id="PF14237"/>
    </source>
</evidence>
<dbReference type="RefSeq" id="WP_119049774.1">
    <property type="nucleotide sequence ID" value="NZ_CP032157.1"/>
</dbReference>
<proteinExistence type="predicted"/>
<gene>
    <name evidence="3" type="ORF">D3H65_07885</name>
</gene>
<name>A0A3B7MHL6_9BACT</name>
<feature type="domain" description="GYF" evidence="2">
    <location>
        <begin position="4"/>
        <end position="49"/>
    </location>
</feature>
<dbReference type="InterPro" id="IPR025640">
    <property type="entry name" value="GYF_2"/>
</dbReference>
<protein>
    <submittedName>
        <fullName evidence="3">DUF4339 domain-containing protein</fullName>
    </submittedName>
</protein>
<accession>A0A3B7MHL6</accession>
<dbReference type="AlphaFoldDB" id="A0A3B7MHL6"/>
<dbReference type="OrthoDB" id="9764015at2"/>
<reference evidence="3 4" key="1">
    <citation type="submission" date="2018-09" db="EMBL/GenBank/DDBJ databases">
        <title>Genome sequencing of strain 6GH32-13.</title>
        <authorList>
            <person name="Weon H.-Y."/>
            <person name="Heo J."/>
            <person name="Kwon S.-W."/>
        </authorList>
    </citation>
    <scope>NUCLEOTIDE SEQUENCE [LARGE SCALE GENOMIC DNA]</scope>
    <source>
        <strain evidence="3 4">5GH32-13</strain>
    </source>
</reference>
<dbReference type="EMBL" id="CP032157">
    <property type="protein sequence ID" value="AXY73904.1"/>
    <property type="molecule type" value="Genomic_DNA"/>
</dbReference>
<dbReference type="KEGG" id="pseg:D3H65_07885"/>
<feature type="transmembrane region" description="Helical" evidence="1">
    <location>
        <begin position="91"/>
        <end position="112"/>
    </location>
</feature>
<keyword evidence="1" id="KW-0472">Membrane</keyword>